<reference evidence="3" key="1">
    <citation type="submission" date="2019-01" db="EMBL/GenBank/DDBJ databases">
        <title>Gri0909 isolated from a small marine red alga.</title>
        <authorList>
            <person name="Kim J."/>
            <person name="Jeong S.E."/>
            <person name="Jeon C.O."/>
        </authorList>
    </citation>
    <scope>NUCLEOTIDE SEQUENCE [LARGE SCALE GENOMIC DNA]</scope>
    <source>
        <strain evidence="3">Gri0909</strain>
    </source>
</reference>
<dbReference type="CDD" id="cd05271">
    <property type="entry name" value="NDUFA9_like_SDR_a"/>
    <property type="match status" value="1"/>
</dbReference>
<organism evidence="2 3">
    <name type="scientific">Hwanghaeella grinnelliae</name>
    <dbReference type="NCBI Taxonomy" id="2500179"/>
    <lineage>
        <taxon>Bacteria</taxon>
        <taxon>Pseudomonadati</taxon>
        <taxon>Pseudomonadota</taxon>
        <taxon>Alphaproteobacteria</taxon>
        <taxon>Rhodospirillales</taxon>
        <taxon>Rhodospirillaceae</taxon>
        <taxon>Hwanghaeella</taxon>
    </lineage>
</organism>
<sequence length="312" mass="32530">MPKLVTVIGGSGFIGRQVVQDLAQAGIRVRVGCRDPEAALDLKPMGDVGQVTPIQVNIRDDASVQSVVQGADAVVNLVGILAEGGKQKFRAVQAEGAGRVARAATAAGVKSFVQISAIGASETSRAAYARSKAMGEAAVREAFPDAVVLRPSIVFGPRDSFFNMFAGMAQLSPALPLIGGGKTKFQPVYVGDVAAAVMAALTKPETRGKTYELGGPAEYSFKELLEMMLKETGQKACLLSIPFPVAALMGTLTGWLPGAPLTRDQVEMLKTDNVVSSGSEGLSALGVTPTAIQAVLPTYMDVYRRGGRFASV</sequence>
<dbReference type="AlphaFoldDB" id="A0A3S2Z6U1"/>
<dbReference type="Pfam" id="PF01370">
    <property type="entry name" value="Epimerase"/>
    <property type="match status" value="1"/>
</dbReference>
<proteinExistence type="predicted"/>
<protein>
    <submittedName>
        <fullName evidence="2">Complex I NDUFA9 subunit family protein</fullName>
    </submittedName>
</protein>
<dbReference type="Gene3D" id="3.40.50.720">
    <property type="entry name" value="NAD(P)-binding Rossmann-like Domain"/>
    <property type="match status" value="1"/>
</dbReference>
<name>A0A3S2Z6U1_9PROT</name>
<dbReference type="InterPro" id="IPR051207">
    <property type="entry name" value="ComplexI_NDUFA9_subunit"/>
</dbReference>
<dbReference type="OrthoDB" id="9776313at2"/>
<dbReference type="Proteomes" id="UP000287447">
    <property type="component" value="Unassembled WGS sequence"/>
</dbReference>
<dbReference type="PANTHER" id="PTHR12126">
    <property type="entry name" value="NADH-UBIQUINONE OXIDOREDUCTASE 39 KDA SUBUNIT-RELATED"/>
    <property type="match status" value="1"/>
</dbReference>
<dbReference type="SUPFAM" id="SSF51735">
    <property type="entry name" value="NAD(P)-binding Rossmann-fold domains"/>
    <property type="match status" value="1"/>
</dbReference>
<accession>A0A3S2Z6U1</accession>
<evidence type="ECO:0000313" key="2">
    <source>
        <dbReference type="EMBL" id="RVU35957.1"/>
    </source>
</evidence>
<dbReference type="InterPro" id="IPR036291">
    <property type="entry name" value="NAD(P)-bd_dom_sf"/>
</dbReference>
<dbReference type="FunFam" id="3.40.50.720:FF:000702">
    <property type="entry name" value="NADH dehydrogenase (Ubiquinone)"/>
    <property type="match status" value="1"/>
</dbReference>
<feature type="domain" description="NAD-dependent epimerase/dehydratase" evidence="1">
    <location>
        <begin position="5"/>
        <end position="214"/>
    </location>
</feature>
<dbReference type="EMBL" id="SADE01000002">
    <property type="protein sequence ID" value="RVU35957.1"/>
    <property type="molecule type" value="Genomic_DNA"/>
</dbReference>
<dbReference type="PANTHER" id="PTHR12126:SF11">
    <property type="entry name" value="NADH DEHYDROGENASE [UBIQUINONE] 1 ALPHA SUBCOMPLEX SUBUNIT 9, MITOCHONDRIAL"/>
    <property type="match status" value="1"/>
</dbReference>
<gene>
    <name evidence="2" type="ORF">EOI86_11945</name>
</gene>
<keyword evidence="3" id="KW-1185">Reference proteome</keyword>
<comment type="caution">
    <text evidence="2">The sequence shown here is derived from an EMBL/GenBank/DDBJ whole genome shotgun (WGS) entry which is preliminary data.</text>
</comment>
<dbReference type="RefSeq" id="WP_127765434.1">
    <property type="nucleotide sequence ID" value="NZ_SADE01000002.1"/>
</dbReference>
<dbReference type="InterPro" id="IPR001509">
    <property type="entry name" value="Epimerase_deHydtase"/>
</dbReference>
<dbReference type="GO" id="GO:0044877">
    <property type="term" value="F:protein-containing complex binding"/>
    <property type="evidence" value="ECO:0007669"/>
    <property type="project" value="TreeGrafter"/>
</dbReference>
<evidence type="ECO:0000259" key="1">
    <source>
        <dbReference type="Pfam" id="PF01370"/>
    </source>
</evidence>
<evidence type="ECO:0000313" key="3">
    <source>
        <dbReference type="Proteomes" id="UP000287447"/>
    </source>
</evidence>